<evidence type="ECO:0000313" key="5">
    <source>
        <dbReference type="Proteomes" id="UP000253551"/>
    </source>
</evidence>
<evidence type="ECO:0000256" key="1">
    <source>
        <dbReference type="PIRSR" id="PIRSR606225-1"/>
    </source>
</evidence>
<dbReference type="NCBIfam" id="TIGR00005">
    <property type="entry name" value="rluA_subfam"/>
    <property type="match status" value="1"/>
</dbReference>
<dbReference type="InterPro" id="IPR050188">
    <property type="entry name" value="RluA_PseudoU_synthase"/>
</dbReference>
<evidence type="ECO:0000313" key="4">
    <source>
        <dbReference type="EMBL" id="RCI06686.1"/>
    </source>
</evidence>
<feature type="domain" description="Pseudouridine synthase RsuA/RluA-like" evidence="3">
    <location>
        <begin position="119"/>
        <end position="264"/>
    </location>
</feature>
<dbReference type="GO" id="GO:0000455">
    <property type="term" value="P:enzyme-directed rRNA pseudouridine synthesis"/>
    <property type="evidence" value="ECO:0007669"/>
    <property type="project" value="TreeGrafter"/>
</dbReference>
<dbReference type="Pfam" id="PF00849">
    <property type="entry name" value="PseudoU_synth_2"/>
    <property type="match status" value="1"/>
</dbReference>
<proteinExistence type="inferred from homology"/>
<dbReference type="InterPro" id="IPR020103">
    <property type="entry name" value="PsdUridine_synth_cat_dom_sf"/>
</dbReference>
<evidence type="ECO:0000259" key="3">
    <source>
        <dbReference type="Pfam" id="PF00849"/>
    </source>
</evidence>
<reference evidence="4 5" key="1">
    <citation type="journal article" date="2018" name="G3 (Bethesda)">
        <title>Phylogenetic and Phylogenomic Definition of Rhizopus Species.</title>
        <authorList>
            <person name="Gryganskyi A.P."/>
            <person name="Golan J."/>
            <person name="Dolatabadi S."/>
            <person name="Mondo S."/>
            <person name="Robb S."/>
            <person name="Idnurm A."/>
            <person name="Muszewska A."/>
            <person name="Steczkiewicz K."/>
            <person name="Masonjones S."/>
            <person name="Liao H.L."/>
            <person name="Gajdeczka M.T."/>
            <person name="Anike F."/>
            <person name="Vuek A."/>
            <person name="Anishchenko I.M."/>
            <person name="Voigt K."/>
            <person name="de Hoog G.S."/>
            <person name="Smith M.E."/>
            <person name="Heitman J."/>
            <person name="Vilgalys R."/>
            <person name="Stajich J.E."/>
        </authorList>
    </citation>
    <scope>NUCLEOTIDE SEQUENCE [LARGE SCALE GENOMIC DNA]</scope>
    <source>
        <strain evidence="4 5">LSU 92-RS-03</strain>
    </source>
</reference>
<keyword evidence="5" id="KW-1185">Reference proteome</keyword>
<dbReference type="InterPro" id="IPR006225">
    <property type="entry name" value="PsdUridine_synth_RluC/D"/>
</dbReference>
<comment type="similarity">
    <text evidence="2">Belongs to the pseudouridine synthase RluA family.</text>
</comment>
<dbReference type="CDD" id="cd02557">
    <property type="entry name" value="PseudoU_synth_ScRIB2"/>
    <property type="match status" value="1"/>
</dbReference>
<dbReference type="InterPro" id="IPR006145">
    <property type="entry name" value="PsdUridine_synth_RsuA/RluA"/>
</dbReference>
<dbReference type="AlphaFoldDB" id="A0A367KWW6"/>
<dbReference type="PANTHER" id="PTHR21600:SF40">
    <property type="entry name" value="PSEUDOURIDYLATE SYNTHASE RPUSD2"/>
    <property type="match status" value="1"/>
</dbReference>
<dbReference type="OrthoDB" id="424794at2759"/>
<dbReference type="STRING" id="4846.A0A367KWW6"/>
<sequence length="369" mass="43028">MIIKRWSLIYKQRRFLSTNNDVSTAEYYFENGLRKVKPYYYNFHAFTKKRMLGQTVLNTFLTEYRGRSEDYYGLITVNDEQVNCETVLKHNDQITHKIHRHEPPVSDQPIRIVHEDNELIVIDKPGSIPVHPSGRYRHNTIVHIMTKEMGYNTLYPINRLDTMTSGLMLIAKSSERAGEVKKELRERTVEKEYICKVTGCFPSERTICEAPMKQLSFLVPLNYVHPTGKDCKTIFERLSYDGKTSLVRCKPLTGRTHQIRVHLRYLGFPIANDPVYGYSTPWSDFFPLGPLENPEEIVQSMIDCTPFDYMLDPFEKSDLPRCQECRVPIIQKDPVHQNLALWLHAVKYSGNKWTYESPLPAWTGNSLIQ</sequence>
<dbReference type="Proteomes" id="UP000253551">
    <property type="component" value="Unassembled WGS sequence"/>
</dbReference>
<dbReference type="InterPro" id="IPR006224">
    <property type="entry name" value="PsdUridine_synth_RluA-like_CS"/>
</dbReference>
<keyword evidence="2" id="KW-0413">Isomerase</keyword>
<dbReference type="EMBL" id="PJQM01000105">
    <property type="protein sequence ID" value="RCI06686.1"/>
    <property type="molecule type" value="Genomic_DNA"/>
</dbReference>
<comment type="caution">
    <text evidence="4">The sequence shown here is derived from an EMBL/GenBank/DDBJ whole genome shotgun (WGS) entry which is preliminary data.</text>
</comment>
<dbReference type="Gene3D" id="3.30.2350.10">
    <property type="entry name" value="Pseudouridine synthase"/>
    <property type="match status" value="1"/>
</dbReference>
<dbReference type="EC" id="5.4.99.-" evidence="2"/>
<name>A0A367KWW6_RHIST</name>
<comment type="catalytic activity">
    <reaction evidence="2">
        <text>a uridine in RNA = a pseudouridine in RNA</text>
        <dbReference type="Rhea" id="RHEA:48348"/>
        <dbReference type="Rhea" id="RHEA-COMP:12068"/>
        <dbReference type="Rhea" id="RHEA-COMP:12069"/>
        <dbReference type="ChEBI" id="CHEBI:65314"/>
        <dbReference type="ChEBI" id="CHEBI:65315"/>
    </reaction>
</comment>
<dbReference type="GO" id="GO:0003723">
    <property type="term" value="F:RNA binding"/>
    <property type="evidence" value="ECO:0007669"/>
    <property type="project" value="InterPro"/>
</dbReference>
<dbReference type="PANTHER" id="PTHR21600">
    <property type="entry name" value="MITOCHONDRIAL RNA PSEUDOURIDINE SYNTHASE"/>
    <property type="match status" value="1"/>
</dbReference>
<dbReference type="GO" id="GO:0009982">
    <property type="term" value="F:pseudouridine synthase activity"/>
    <property type="evidence" value="ECO:0007669"/>
    <property type="project" value="InterPro"/>
</dbReference>
<dbReference type="SUPFAM" id="SSF55120">
    <property type="entry name" value="Pseudouridine synthase"/>
    <property type="match status" value="1"/>
</dbReference>
<accession>A0A367KWW6</accession>
<feature type="active site" evidence="1">
    <location>
        <position position="161"/>
    </location>
</feature>
<comment type="function">
    <text evidence="2">Responsible for synthesis of pseudouridine from uracil.</text>
</comment>
<dbReference type="PROSITE" id="PS01129">
    <property type="entry name" value="PSI_RLU"/>
    <property type="match status" value="1"/>
</dbReference>
<gene>
    <name evidence="4" type="ORF">CU098_010835</name>
</gene>
<organism evidence="4 5">
    <name type="scientific">Rhizopus stolonifer</name>
    <name type="common">Rhizopus nigricans</name>
    <dbReference type="NCBI Taxonomy" id="4846"/>
    <lineage>
        <taxon>Eukaryota</taxon>
        <taxon>Fungi</taxon>
        <taxon>Fungi incertae sedis</taxon>
        <taxon>Mucoromycota</taxon>
        <taxon>Mucoromycotina</taxon>
        <taxon>Mucoromycetes</taxon>
        <taxon>Mucorales</taxon>
        <taxon>Mucorineae</taxon>
        <taxon>Rhizopodaceae</taxon>
        <taxon>Rhizopus</taxon>
    </lineage>
</organism>
<evidence type="ECO:0000256" key="2">
    <source>
        <dbReference type="RuleBase" id="RU362028"/>
    </source>
</evidence>
<protein>
    <recommendedName>
        <fullName evidence="2">Pseudouridine synthase</fullName>
        <ecNumber evidence="2">5.4.99.-</ecNumber>
    </recommendedName>
</protein>